<sequence length="38" mass="4469">MVKGVFKEFIAILRINHFSGINMLWFSDIQPFYFSSQG</sequence>
<protein>
    <submittedName>
        <fullName evidence="1">Uncharacterized protein</fullName>
    </submittedName>
</protein>
<name>G5J939_CROWT</name>
<evidence type="ECO:0000313" key="2">
    <source>
        <dbReference type="Proteomes" id="UP000003477"/>
    </source>
</evidence>
<proteinExistence type="predicted"/>
<organism evidence="1 2">
    <name type="scientific">Crocosphaera watsonii WH 0003</name>
    <dbReference type="NCBI Taxonomy" id="423471"/>
    <lineage>
        <taxon>Bacteria</taxon>
        <taxon>Bacillati</taxon>
        <taxon>Cyanobacteriota</taxon>
        <taxon>Cyanophyceae</taxon>
        <taxon>Oscillatoriophycideae</taxon>
        <taxon>Chroococcales</taxon>
        <taxon>Aphanothecaceae</taxon>
        <taxon>Crocosphaera</taxon>
    </lineage>
</organism>
<comment type="caution">
    <text evidence="1">The sequence shown here is derived from an EMBL/GenBank/DDBJ whole genome shotgun (WGS) entry which is preliminary data.</text>
</comment>
<accession>G5J939</accession>
<dbReference type="Proteomes" id="UP000003477">
    <property type="component" value="Unassembled WGS sequence"/>
</dbReference>
<dbReference type="PATRIC" id="fig|423471.3.peg.3710"/>
<gene>
    <name evidence="1" type="ORF">CWATWH0003_3958</name>
</gene>
<dbReference type="AlphaFoldDB" id="G5J939"/>
<dbReference type="EMBL" id="AESD01000603">
    <property type="protein sequence ID" value="EHJ11316.1"/>
    <property type="molecule type" value="Genomic_DNA"/>
</dbReference>
<evidence type="ECO:0000313" key="1">
    <source>
        <dbReference type="EMBL" id="EHJ11316.1"/>
    </source>
</evidence>
<reference evidence="1 2" key="1">
    <citation type="journal article" date="2011" name="Front. Microbiol.">
        <title>Two Strains of Crocosphaera watsonii with Highly Conserved Genomes are Distinguished by Strain-Specific Features.</title>
        <authorList>
            <person name="Bench S.R."/>
            <person name="Ilikchyan I.N."/>
            <person name="Tripp H.J."/>
            <person name="Zehr J.P."/>
        </authorList>
    </citation>
    <scope>NUCLEOTIDE SEQUENCE [LARGE SCALE GENOMIC DNA]</scope>
    <source>
        <strain evidence="1 2">WH 0003</strain>
    </source>
</reference>